<organism evidence="2 3">
    <name type="scientific">Ensete ventricosum</name>
    <name type="common">Abyssinian banana</name>
    <name type="synonym">Musa ensete</name>
    <dbReference type="NCBI Taxonomy" id="4639"/>
    <lineage>
        <taxon>Eukaryota</taxon>
        <taxon>Viridiplantae</taxon>
        <taxon>Streptophyta</taxon>
        <taxon>Embryophyta</taxon>
        <taxon>Tracheophyta</taxon>
        <taxon>Spermatophyta</taxon>
        <taxon>Magnoliopsida</taxon>
        <taxon>Liliopsida</taxon>
        <taxon>Zingiberales</taxon>
        <taxon>Musaceae</taxon>
        <taxon>Ensete</taxon>
    </lineage>
</organism>
<accession>A0A426XQ99</accession>
<evidence type="ECO:0000313" key="3">
    <source>
        <dbReference type="Proteomes" id="UP000287651"/>
    </source>
</evidence>
<dbReference type="AlphaFoldDB" id="A0A426XQ99"/>
<feature type="compositionally biased region" description="Basic and acidic residues" evidence="1">
    <location>
        <begin position="50"/>
        <end position="73"/>
    </location>
</feature>
<reference evidence="2 3" key="1">
    <citation type="journal article" date="2014" name="Agronomy (Basel)">
        <title>A Draft Genome Sequence for Ensete ventricosum, the Drought-Tolerant Tree Against Hunger.</title>
        <authorList>
            <person name="Harrison J."/>
            <person name="Moore K.A."/>
            <person name="Paszkiewicz K."/>
            <person name="Jones T."/>
            <person name="Grant M."/>
            <person name="Ambacheew D."/>
            <person name="Muzemil S."/>
            <person name="Studholme D.J."/>
        </authorList>
    </citation>
    <scope>NUCLEOTIDE SEQUENCE [LARGE SCALE GENOMIC DNA]</scope>
</reference>
<proteinExistence type="predicted"/>
<comment type="caution">
    <text evidence="2">The sequence shown here is derived from an EMBL/GenBank/DDBJ whole genome shotgun (WGS) entry which is preliminary data.</text>
</comment>
<feature type="region of interest" description="Disordered" evidence="1">
    <location>
        <begin position="44"/>
        <end position="73"/>
    </location>
</feature>
<evidence type="ECO:0000256" key="1">
    <source>
        <dbReference type="SAM" id="MobiDB-lite"/>
    </source>
</evidence>
<protein>
    <submittedName>
        <fullName evidence="2">Uncharacterized protein</fullName>
    </submittedName>
</protein>
<dbReference type="EMBL" id="AMZH03018407">
    <property type="protein sequence ID" value="RRT41654.1"/>
    <property type="molecule type" value="Genomic_DNA"/>
</dbReference>
<gene>
    <name evidence="2" type="ORF">B296_00020981</name>
</gene>
<dbReference type="Proteomes" id="UP000287651">
    <property type="component" value="Unassembled WGS sequence"/>
</dbReference>
<evidence type="ECO:0000313" key="2">
    <source>
        <dbReference type="EMBL" id="RRT41654.1"/>
    </source>
</evidence>
<name>A0A426XQ99_ENSVE</name>
<sequence length="73" mass="7820">MVQDQVLFNSTYSRCRPQVFMPSAIDDEIEVQGGCGLGPWAIHGIGDGSPESKGDRVEARGGPEKAVEDEAEV</sequence>